<gene>
    <name evidence="3" type="ORF">CCS01_09160</name>
</gene>
<evidence type="ECO:0000313" key="4">
    <source>
        <dbReference type="Proteomes" id="UP000239724"/>
    </source>
</evidence>
<feature type="signal peptide" evidence="2">
    <location>
        <begin position="1"/>
        <end position="28"/>
    </location>
</feature>
<dbReference type="OrthoDB" id="128078at2"/>
<dbReference type="RefSeq" id="WP_104518550.1">
    <property type="nucleotide sequence ID" value="NZ_NHRY01000081.1"/>
</dbReference>
<organism evidence="3 4">
    <name type="scientific">Rhodopila globiformis</name>
    <name type="common">Rhodopseudomonas globiformis</name>
    <dbReference type="NCBI Taxonomy" id="1071"/>
    <lineage>
        <taxon>Bacteria</taxon>
        <taxon>Pseudomonadati</taxon>
        <taxon>Pseudomonadota</taxon>
        <taxon>Alphaproteobacteria</taxon>
        <taxon>Acetobacterales</taxon>
        <taxon>Acetobacteraceae</taxon>
        <taxon>Rhodopila</taxon>
    </lineage>
</organism>
<feature type="coiled-coil region" evidence="1">
    <location>
        <begin position="27"/>
        <end position="89"/>
    </location>
</feature>
<sequence length="565" mass="60508">MIRRRILYSSLLCATALAGTTLTQPAFAQSAAQINAIEQQIKALQSQLGQLKAQVSKRDHELKAAQQQAREAQQRAQAAQEQAASVQAAQQQQAAQIAAVAPPAPEQPPLPKGSFRVGGGLTVTLGGFVAAEGAYRTRNEGVTINSTFGGIPLRNSPNYYVPETRLTAQQSRLSMLVQGDLSPTQKVTGYVETDFLSAGSSSNSTESNSYTLRFRQFWGSYDNTDYGLHFLGGQAWSLATLYRVGLVPRQENVPLTIDAQYVVGFNWARQAQFRIAKDFDDHKVWLGLSAESPQTTFGSSAGPNCLTGAQATTPSGITPQGTLNYTSCGGSNENSVYAYSDNIAPDIIAKLAMDPGYGHYEVYGLLRFLGGRVSYASTGTGKNYWTTGQGIGGGMILPVVAKKLDFQLSGLVGQGVGRYASGLLPDATFSQQGQIAPLTEYSILGGLVAHPMPSLDVYAYGGAEGVMNKPYGTNGGYGNPNFALGGCNVELGSCSANTSGLLEGTVGAWWRMIRSDYGTLQVGAQYEYINRNTFQGVFSSTNRNTLSPSTNENMFLVSFRYLPFQ</sequence>
<evidence type="ECO:0000313" key="3">
    <source>
        <dbReference type="EMBL" id="PPQ34984.1"/>
    </source>
</evidence>
<comment type="caution">
    <text evidence="3">The sequence shown here is derived from an EMBL/GenBank/DDBJ whole genome shotgun (WGS) entry which is preliminary data.</text>
</comment>
<dbReference type="EMBL" id="NHRY01000081">
    <property type="protein sequence ID" value="PPQ34984.1"/>
    <property type="molecule type" value="Genomic_DNA"/>
</dbReference>
<evidence type="ECO:0008006" key="5">
    <source>
        <dbReference type="Google" id="ProtNLM"/>
    </source>
</evidence>
<accession>A0A2S6NJH0</accession>
<name>A0A2S6NJH0_RHOGL</name>
<keyword evidence="4" id="KW-1185">Reference proteome</keyword>
<keyword evidence="2" id="KW-0732">Signal</keyword>
<protein>
    <recommendedName>
        <fullName evidence="5">Porin</fullName>
    </recommendedName>
</protein>
<evidence type="ECO:0000256" key="2">
    <source>
        <dbReference type="SAM" id="SignalP"/>
    </source>
</evidence>
<reference evidence="3 4" key="1">
    <citation type="journal article" date="2018" name="Arch. Microbiol.">
        <title>New insights into the metabolic potential of the phototrophic purple bacterium Rhodopila globiformis DSM 161(T) from its draft genome sequence and evidence for a vanadium-dependent nitrogenase.</title>
        <authorList>
            <person name="Imhoff J.F."/>
            <person name="Rahn T."/>
            <person name="Kunzel S."/>
            <person name="Neulinger S.C."/>
        </authorList>
    </citation>
    <scope>NUCLEOTIDE SEQUENCE [LARGE SCALE GENOMIC DNA]</scope>
    <source>
        <strain evidence="3 4">DSM 161</strain>
    </source>
</reference>
<dbReference type="Proteomes" id="UP000239724">
    <property type="component" value="Unassembled WGS sequence"/>
</dbReference>
<feature type="chain" id="PRO_5015505504" description="Porin" evidence="2">
    <location>
        <begin position="29"/>
        <end position="565"/>
    </location>
</feature>
<dbReference type="AlphaFoldDB" id="A0A2S6NJH0"/>
<proteinExistence type="predicted"/>
<evidence type="ECO:0000256" key="1">
    <source>
        <dbReference type="SAM" id="Coils"/>
    </source>
</evidence>
<keyword evidence="1" id="KW-0175">Coiled coil</keyword>